<dbReference type="PROSITE" id="PS51257">
    <property type="entry name" value="PROKAR_LIPOPROTEIN"/>
    <property type="match status" value="1"/>
</dbReference>
<proteinExistence type="predicted"/>
<evidence type="ECO:0000313" key="1">
    <source>
        <dbReference type="EMBL" id="TGJ99555.1"/>
    </source>
</evidence>
<comment type="caution">
    <text evidence="1">The sequence shown here is derived from an EMBL/GenBank/DDBJ whole genome shotgun (WGS) entry which is preliminary data.</text>
</comment>
<keyword evidence="2" id="KW-1185">Reference proteome</keyword>
<dbReference type="Proteomes" id="UP000297453">
    <property type="component" value="Unassembled WGS sequence"/>
</dbReference>
<reference evidence="1" key="1">
    <citation type="journal article" date="2019" name="PLoS Negl. Trop. Dis.">
        <title>Revisiting the worldwide diversity of Leptospira species in the environment.</title>
        <authorList>
            <person name="Vincent A.T."/>
            <person name="Schiettekatte O."/>
            <person name="Bourhy P."/>
            <person name="Veyrier F.J."/>
            <person name="Picardeau M."/>
        </authorList>
    </citation>
    <scope>NUCLEOTIDE SEQUENCE [LARGE SCALE GENOMIC DNA]</scope>
    <source>
        <strain evidence="1">SSS9</strain>
    </source>
</reference>
<gene>
    <name evidence="1" type="ORF">EHO59_17060</name>
</gene>
<dbReference type="OrthoDB" id="345933at2"/>
<sequence>MKLNISDLSLKRSVWITGFVFLSLAGCSAGVARDRFASEYRCPAEKTTVRELGGGAFEVEGCGKKQVFACIEAQWNTICRKD</sequence>
<dbReference type="AlphaFoldDB" id="A0A4R9FLM0"/>
<name>A0A4R9FLM0_9LEPT</name>
<dbReference type="EMBL" id="RQEP01000019">
    <property type="protein sequence ID" value="TGJ99555.1"/>
    <property type="molecule type" value="Genomic_DNA"/>
</dbReference>
<dbReference type="RefSeq" id="WP_135589647.1">
    <property type="nucleotide sequence ID" value="NZ_RQEP01000019.1"/>
</dbReference>
<accession>A0A4R9FLM0</accession>
<evidence type="ECO:0008006" key="3">
    <source>
        <dbReference type="Google" id="ProtNLM"/>
    </source>
</evidence>
<protein>
    <recommendedName>
        <fullName evidence="3">Lipoprotein</fullName>
    </recommendedName>
</protein>
<organism evidence="1 2">
    <name type="scientific">Leptospira semungkisensis</name>
    <dbReference type="NCBI Taxonomy" id="2484985"/>
    <lineage>
        <taxon>Bacteria</taxon>
        <taxon>Pseudomonadati</taxon>
        <taxon>Spirochaetota</taxon>
        <taxon>Spirochaetia</taxon>
        <taxon>Leptospirales</taxon>
        <taxon>Leptospiraceae</taxon>
        <taxon>Leptospira</taxon>
    </lineage>
</organism>
<evidence type="ECO:0000313" key="2">
    <source>
        <dbReference type="Proteomes" id="UP000297453"/>
    </source>
</evidence>